<evidence type="ECO:0000256" key="6">
    <source>
        <dbReference type="ARBA" id="ARBA00023136"/>
    </source>
</evidence>
<reference evidence="10" key="1">
    <citation type="journal article" date="2019" name="Int. J. Syst. Evol. Microbiol.">
        <title>The Global Catalogue of Microorganisms (GCM) 10K type strain sequencing project: providing services to taxonomists for standard genome sequencing and annotation.</title>
        <authorList>
            <consortium name="The Broad Institute Genomics Platform"/>
            <consortium name="The Broad Institute Genome Sequencing Center for Infectious Disease"/>
            <person name="Wu L."/>
            <person name="Ma J."/>
        </authorList>
    </citation>
    <scope>NUCLEOTIDE SEQUENCE [LARGE SCALE GENOMIC DNA]</scope>
    <source>
        <strain evidence="10">CGMCC 4.1469</strain>
    </source>
</reference>
<proteinExistence type="inferred from homology"/>
<evidence type="ECO:0000256" key="4">
    <source>
        <dbReference type="ARBA" id="ARBA00022692"/>
    </source>
</evidence>
<dbReference type="Proteomes" id="UP001596052">
    <property type="component" value="Unassembled WGS sequence"/>
</dbReference>
<dbReference type="InterPro" id="IPR003400">
    <property type="entry name" value="ExbD"/>
</dbReference>
<keyword evidence="7" id="KW-0813">Transport</keyword>
<dbReference type="RefSeq" id="WP_377171674.1">
    <property type="nucleotide sequence ID" value="NZ_JBHSMQ010000014.1"/>
</dbReference>
<sequence length="149" mass="16577">MKNRIHSDDATMGFQIAPMIDVVFVIMLFFMVMTGSVKVERELRSRLPNPGDAAQSVAFPAEEITLGIFEDGSVTMNEEFFDTAKDKDLPLLTRTLRRASESSARQKQQVLVTIQAEEQASYERIMDLLNSLNKAGIQNVTFTVGGGPF</sequence>
<comment type="subcellular location">
    <subcellularLocation>
        <location evidence="1">Cell membrane</location>
        <topology evidence="1">Single-pass membrane protein</topology>
    </subcellularLocation>
    <subcellularLocation>
        <location evidence="7">Cell membrane</location>
        <topology evidence="7">Single-pass type II membrane protein</topology>
    </subcellularLocation>
</comment>
<name>A0ABW0KXX4_9BACT</name>
<keyword evidence="4 7" id="KW-0812">Transmembrane</keyword>
<protein>
    <submittedName>
        <fullName evidence="9">ExbD/TolR family protein</fullName>
    </submittedName>
</protein>
<evidence type="ECO:0000256" key="2">
    <source>
        <dbReference type="ARBA" id="ARBA00005811"/>
    </source>
</evidence>
<feature type="transmembrane region" description="Helical" evidence="8">
    <location>
        <begin position="12"/>
        <end position="37"/>
    </location>
</feature>
<comment type="similarity">
    <text evidence="2 7">Belongs to the ExbD/TolR family.</text>
</comment>
<comment type="caution">
    <text evidence="9">The sequence shown here is derived from an EMBL/GenBank/DDBJ whole genome shotgun (WGS) entry which is preliminary data.</text>
</comment>
<evidence type="ECO:0000256" key="3">
    <source>
        <dbReference type="ARBA" id="ARBA00022475"/>
    </source>
</evidence>
<dbReference type="PANTHER" id="PTHR30558">
    <property type="entry name" value="EXBD MEMBRANE COMPONENT OF PMF-DRIVEN MACROMOLECULE IMPORT SYSTEM"/>
    <property type="match status" value="1"/>
</dbReference>
<accession>A0ABW0KXX4</accession>
<evidence type="ECO:0000256" key="1">
    <source>
        <dbReference type="ARBA" id="ARBA00004162"/>
    </source>
</evidence>
<gene>
    <name evidence="9" type="ORF">ACFQDI_23655</name>
</gene>
<keyword evidence="10" id="KW-1185">Reference proteome</keyword>
<evidence type="ECO:0000256" key="8">
    <source>
        <dbReference type="SAM" id="Phobius"/>
    </source>
</evidence>
<keyword evidence="6 8" id="KW-0472">Membrane</keyword>
<dbReference type="EMBL" id="JBHSMQ010000014">
    <property type="protein sequence ID" value="MFC5457886.1"/>
    <property type="molecule type" value="Genomic_DNA"/>
</dbReference>
<keyword evidence="5 8" id="KW-1133">Transmembrane helix</keyword>
<evidence type="ECO:0000256" key="5">
    <source>
        <dbReference type="ARBA" id="ARBA00022989"/>
    </source>
</evidence>
<evidence type="ECO:0000256" key="7">
    <source>
        <dbReference type="RuleBase" id="RU003879"/>
    </source>
</evidence>
<evidence type="ECO:0000313" key="9">
    <source>
        <dbReference type="EMBL" id="MFC5457886.1"/>
    </source>
</evidence>
<dbReference type="Gene3D" id="3.30.420.270">
    <property type="match status" value="1"/>
</dbReference>
<keyword evidence="3" id="KW-1003">Cell membrane</keyword>
<dbReference type="Pfam" id="PF02472">
    <property type="entry name" value="ExbD"/>
    <property type="match status" value="1"/>
</dbReference>
<organism evidence="9 10">
    <name type="scientific">Prosthecobacter fluviatilis</name>
    <dbReference type="NCBI Taxonomy" id="445931"/>
    <lineage>
        <taxon>Bacteria</taxon>
        <taxon>Pseudomonadati</taxon>
        <taxon>Verrucomicrobiota</taxon>
        <taxon>Verrucomicrobiia</taxon>
        <taxon>Verrucomicrobiales</taxon>
        <taxon>Verrucomicrobiaceae</taxon>
        <taxon>Prosthecobacter</taxon>
    </lineage>
</organism>
<evidence type="ECO:0000313" key="10">
    <source>
        <dbReference type="Proteomes" id="UP001596052"/>
    </source>
</evidence>
<dbReference type="PANTHER" id="PTHR30558:SF7">
    <property type="entry name" value="TOL-PAL SYSTEM PROTEIN TOLR"/>
    <property type="match status" value="1"/>
</dbReference>
<keyword evidence="7" id="KW-0653">Protein transport</keyword>